<dbReference type="InParanoid" id="A0A7J8I0Y4"/>
<comment type="caution">
    <text evidence="2">The sequence shown here is derived from an EMBL/GenBank/DDBJ whole genome shotgun (WGS) entry which is preliminary data.</text>
</comment>
<keyword evidence="3" id="KW-1185">Reference proteome</keyword>
<proteinExistence type="predicted"/>
<feature type="compositionally biased region" description="Basic and acidic residues" evidence="1">
    <location>
        <begin position="99"/>
        <end position="112"/>
    </location>
</feature>
<protein>
    <submittedName>
        <fullName evidence="2">Uncharacterized protein</fullName>
    </submittedName>
</protein>
<feature type="compositionally biased region" description="Basic and acidic residues" evidence="1">
    <location>
        <begin position="29"/>
        <end position="38"/>
    </location>
</feature>
<reference evidence="2 3" key="1">
    <citation type="journal article" date="2020" name="Nature">
        <title>Six reference-quality genomes reveal evolution of bat adaptations.</title>
        <authorList>
            <person name="Jebb D."/>
            <person name="Huang Z."/>
            <person name="Pippel M."/>
            <person name="Hughes G.M."/>
            <person name="Lavrichenko K."/>
            <person name="Devanna P."/>
            <person name="Winkler S."/>
            <person name="Jermiin L.S."/>
            <person name="Skirmuntt E.C."/>
            <person name="Katzourakis A."/>
            <person name="Burkitt-Gray L."/>
            <person name="Ray D.A."/>
            <person name="Sullivan K.A.M."/>
            <person name="Roscito J.G."/>
            <person name="Kirilenko B.M."/>
            <person name="Davalos L.M."/>
            <person name="Corthals A.P."/>
            <person name="Power M.L."/>
            <person name="Jones G."/>
            <person name="Ransome R.D."/>
            <person name="Dechmann D.K.N."/>
            <person name="Locatelli A.G."/>
            <person name="Puechmaille S.J."/>
            <person name="Fedrigo O."/>
            <person name="Jarvis E.D."/>
            <person name="Hiller M."/>
            <person name="Vernes S.C."/>
            <person name="Myers E.W."/>
            <person name="Teeling E.C."/>
        </authorList>
    </citation>
    <scope>NUCLEOTIDE SEQUENCE [LARGE SCALE GENOMIC DNA]</scope>
    <source>
        <strain evidence="2">MMolMol1</strain>
        <tissue evidence="2">Muscle</tissue>
    </source>
</reference>
<dbReference type="AlphaFoldDB" id="A0A7J8I0Y4"/>
<feature type="region of interest" description="Disordered" evidence="1">
    <location>
        <begin position="29"/>
        <end position="131"/>
    </location>
</feature>
<dbReference type="Proteomes" id="UP000550707">
    <property type="component" value="Unassembled WGS sequence"/>
</dbReference>
<evidence type="ECO:0000313" key="3">
    <source>
        <dbReference type="Proteomes" id="UP000550707"/>
    </source>
</evidence>
<feature type="compositionally biased region" description="Basic and acidic residues" evidence="1">
    <location>
        <begin position="121"/>
        <end position="131"/>
    </location>
</feature>
<evidence type="ECO:0000256" key="1">
    <source>
        <dbReference type="SAM" id="MobiDB-lite"/>
    </source>
</evidence>
<evidence type="ECO:0000313" key="2">
    <source>
        <dbReference type="EMBL" id="KAF6477931.1"/>
    </source>
</evidence>
<gene>
    <name evidence="2" type="ORF">HJG59_010824</name>
</gene>
<name>A0A7J8I0Y4_MOLMO</name>
<dbReference type="EMBL" id="JACASF010000005">
    <property type="protein sequence ID" value="KAF6477931.1"/>
    <property type="molecule type" value="Genomic_DNA"/>
</dbReference>
<sequence>MQSRKRSTWIFAFSNQKKAQKIETYKAEKRNERWDKGRASPPFFPLPTRVSLESSRKKSSVTGWYHHPLRHHTGQPAGFPASETDGGRAPGEVTLTSHPVREAPLLERKTSAEGRGQQSARSERGRSWVKDAASHPKALESVWKRCGAVRFAAAWKLVRSAGCGGASIKKEQEVGGFY</sequence>
<organism evidence="2 3">
    <name type="scientific">Molossus molossus</name>
    <name type="common">Pallas' mastiff bat</name>
    <name type="synonym">Vespertilio molossus</name>
    <dbReference type="NCBI Taxonomy" id="27622"/>
    <lineage>
        <taxon>Eukaryota</taxon>
        <taxon>Metazoa</taxon>
        <taxon>Chordata</taxon>
        <taxon>Craniata</taxon>
        <taxon>Vertebrata</taxon>
        <taxon>Euteleostomi</taxon>
        <taxon>Mammalia</taxon>
        <taxon>Eutheria</taxon>
        <taxon>Laurasiatheria</taxon>
        <taxon>Chiroptera</taxon>
        <taxon>Yangochiroptera</taxon>
        <taxon>Molossidae</taxon>
        <taxon>Molossus</taxon>
    </lineage>
</organism>
<accession>A0A7J8I0Y4</accession>